<evidence type="ECO:0000256" key="1">
    <source>
        <dbReference type="ARBA" id="ARBA00023015"/>
    </source>
</evidence>
<feature type="transmembrane region" description="Helical" evidence="4">
    <location>
        <begin position="7"/>
        <end position="31"/>
    </location>
</feature>
<keyword evidence="4" id="KW-0472">Membrane</keyword>
<dbReference type="InterPro" id="IPR040229">
    <property type="entry name" value="At3g27390-like"/>
</dbReference>
<organism evidence="5 6">
    <name type="scientific">Quillaja saponaria</name>
    <name type="common">Soap bark tree</name>
    <dbReference type="NCBI Taxonomy" id="32244"/>
    <lineage>
        <taxon>Eukaryota</taxon>
        <taxon>Viridiplantae</taxon>
        <taxon>Streptophyta</taxon>
        <taxon>Embryophyta</taxon>
        <taxon>Tracheophyta</taxon>
        <taxon>Spermatophyta</taxon>
        <taxon>Magnoliopsida</taxon>
        <taxon>eudicotyledons</taxon>
        <taxon>Gunneridae</taxon>
        <taxon>Pentapetalae</taxon>
        <taxon>rosids</taxon>
        <taxon>fabids</taxon>
        <taxon>Fabales</taxon>
        <taxon>Quillajaceae</taxon>
        <taxon>Quillaja</taxon>
    </lineage>
</organism>
<comment type="caution">
    <text evidence="5">The sequence shown here is derived from an EMBL/GenBank/DDBJ whole genome shotgun (WGS) entry which is preliminary data.</text>
</comment>
<feature type="transmembrane region" description="Helical" evidence="4">
    <location>
        <begin position="37"/>
        <end position="66"/>
    </location>
</feature>
<dbReference type="Proteomes" id="UP001163823">
    <property type="component" value="Chromosome 10"/>
</dbReference>
<name>A0AAD7L7E8_QUISA</name>
<evidence type="ECO:0000256" key="3">
    <source>
        <dbReference type="ARBA" id="ARBA00023170"/>
    </source>
</evidence>
<keyword evidence="3 5" id="KW-0675">Receptor</keyword>
<keyword evidence="1" id="KW-0805">Transcription regulation</keyword>
<feature type="transmembrane region" description="Helical" evidence="4">
    <location>
        <begin position="180"/>
        <end position="213"/>
    </location>
</feature>
<protein>
    <submittedName>
        <fullName evidence="5">Steroid nuclear receptor ligand-binding</fullName>
    </submittedName>
</protein>
<dbReference type="InterPro" id="IPR035500">
    <property type="entry name" value="NHR-like_dom_sf"/>
</dbReference>
<keyword evidence="4" id="KW-0812">Transmembrane</keyword>
<sequence length="548" mass="61813">MGVSRACLYLFYFIFFLPICFILLLLGIIKVCIFSPFVYLIITFGAMGVIVASWPVHLFWSIYCLIRTKKFGLLSKIILILLVPIAIAVWTVVGVYGSLIMCIWYAVIWPILETFRAISREGVPIYMRLIRCFTDGTWTNVWGACTVVRDYGDFSFHSYFSVMDELLESDGEEPIDAELMQILGCIVAAILGILVDVPVFTLIVLCKVPIMLFKGWMRLIDDLIGREGPFLEKVCVPFAGLWILLWPAVVIVSAVAGVLSSFGFGCYSAVIAYQENSIKKGLLYAIASISIFDEYTNDVLYLREGSCFPRPRYSDRVGSSSYPLPVQGLLEQPEAIRVNEPLPRTPSGNAITVKAVMIRDTFIKACEEIGKELLREGAIGLSDLEAWRQSKNKIVNIGIPAYAFLECFLCSIKNNSPGFILRDNLEITRVNRPEGRVFDWLYDPMCTMKEQIRSLNLGETEELYFYKYCLFSGDAQKMESWQNGGIPPEDGIKRAQLEGISRRLQGFCLTLSRLPTSRRRFFEIVKAIEQEAKNSVGIGSRYDIEAAV</sequence>
<dbReference type="PANTHER" id="PTHR31133:SF9">
    <property type="entry name" value="TRANSMEMBRANE PROTEIN"/>
    <property type="match status" value="1"/>
</dbReference>
<dbReference type="KEGG" id="qsa:O6P43_024665"/>
<keyword evidence="6" id="KW-1185">Reference proteome</keyword>
<dbReference type="AlphaFoldDB" id="A0AAD7L7E8"/>
<gene>
    <name evidence="5" type="ORF">O6P43_024665</name>
</gene>
<evidence type="ECO:0000256" key="4">
    <source>
        <dbReference type="SAM" id="Phobius"/>
    </source>
</evidence>
<feature type="transmembrane region" description="Helical" evidence="4">
    <location>
        <begin position="234"/>
        <end position="259"/>
    </location>
</feature>
<feature type="transmembrane region" description="Helical" evidence="4">
    <location>
        <begin position="78"/>
        <end position="107"/>
    </location>
</feature>
<dbReference type="PANTHER" id="PTHR31133">
    <property type="entry name" value="MEMBRANE PROTEIN"/>
    <property type="match status" value="1"/>
</dbReference>
<keyword evidence="2" id="KW-0804">Transcription</keyword>
<dbReference type="SUPFAM" id="SSF48508">
    <property type="entry name" value="Nuclear receptor ligand-binding domain"/>
    <property type="match status" value="1"/>
</dbReference>
<accession>A0AAD7L7E8</accession>
<evidence type="ECO:0000256" key="2">
    <source>
        <dbReference type="ARBA" id="ARBA00023163"/>
    </source>
</evidence>
<dbReference type="EMBL" id="JARAOO010000010">
    <property type="protein sequence ID" value="KAJ7952895.1"/>
    <property type="molecule type" value="Genomic_DNA"/>
</dbReference>
<evidence type="ECO:0000313" key="5">
    <source>
        <dbReference type="EMBL" id="KAJ7952895.1"/>
    </source>
</evidence>
<evidence type="ECO:0000313" key="6">
    <source>
        <dbReference type="Proteomes" id="UP001163823"/>
    </source>
</evidence>
<reference evidence="5" key="1">
    <citation type="journal article" date="2023" name="Science">
        <title>Elucidation of the pathway for biosynthesis of saponin adjuvants from the soapbark tree.</title>
        <authorList>
            <person name="Reed J."/>
            <person name="Orme A."/>
            <person name="El-Demerdash A."/>
            <person name="Owen C."/>
            <person name="Martin L.B.B."/>
            <person name="Misra R.C."/>
            <person name="Kikuchi S."/>
            <person name="Rejzek M."/>
            <person name="Martin A.C."/>
            <person name="Harkess A."/>
            <person name="Leebens-Mack J."/>
            <person name="Louveau T."/>
            <person name="Stephenson M.J."/>
            <person name="Osbourn A."/>
        </authorList>
    </citation>
    <scope>NUCLEOTIDE SEQUENCE</scope>
    <source>
        <strain evidence="5">S10</strain>
    </source>
</reference>
<keyword evidence="4" id="KW-1133">Transmembrane helix</keyword>
<proteinExistence type="predicted"/>